<dbReference type="STRING" id="1123272.SAMN02745824_2659"/>
<dbReference type="NCBIfam" id="TIGR01451">
    <property type="entry name" value="B_ant_repeat"/>
    <property type="match status" value="1"/>
</dbReference>
<evidence type="ECO:0000259" key="2">
    <source>
        <dbReference type="Pfam" id="PF01345"/>
    </source>
</evidence>
<reference evidence="4" key="1">
    <citation type="submission" date="2016-11" db="EMBL/GenBank/DDBJ databases">
        <authorList>
            <person name="Varghese N."/>
            <person name="Submissions S."/>
        </authorList>
    </citation>
    <scope>NUCLEOTIDE SEQUENCE [LARGE SCALE GENOMIC DNA]</scope>
    <source>
        <strain evidence="4">DSM 22363</strain>
    </source>
</reference>
<keyword evidence="1" id="KW-0732">Signal</keyword>
<dbReference type="Pfam" id="PF01345">
    <property type="entry name" value="DUF11"/>
    <property type="match status" value="1"/>
</dbReference>
<name>A0A1N6G3H0_9SPHN</name>
<evidence type="ECO:0000256" key="1">
    <source>
        <dbReference type="SAM" id="SignalP"/>
    </source>
</evidence>
<evidence type="ECO:0000313" key="3">
    <source>
        <dbReference type="EMBL" id="SIO02037.1"/>
    </source>
</evidence>
<feature type="signal peptide" evidence="1">
    <location>
        <begin position="1"/>
        <end position="28"/>
    </location>
</feature>
<gene>
    <name evidence="3" type="ORF">SAMN02745824_2659</name>
</gene>
<sequence length="1699" mass="184281">MKRLTKIFKSLGLALAAGSFVAPVSMVAAQTQTLPLISNIAQAEWDVGGQRLQKPSNRIDIQVVPPPVVPPEISFFHFDDPPGAEQLSLPGTICRGSGGDIPVQLMGVFAGTSTDPASLAPTTHIRAGEPLIVSILAPNKNLSSAALDRFDIVLTTPTGDVETISVGETAENSGRFVGMINTAAIPPTPVQGDCTLSVRPGDTLDVSVDESGGLPLGTVELGILIDPFGETFDSGDGSPVSGTRVTLIDVATGQPADVFGDDGMSIFPSTIISGGTVTDSGGNVYDFTDGFYRFPFARPGQYRLLIEPPAPYTAPSQATPEQLAGFRRTDGQPFTIADGSYGGIIILNDPAPVRIDIPLDRPGVPIQITKTASTTVAAPGDALQYRITVQNTDPVRNTGTVTIEDQLPVSMRLQVDTMRYNGALVTPVVQPNGRNFSVSVPALPPAGTGILTYLTEIRQDARPGDAINTAQARDNRGAESAIVDASVRIERDGISERFTIIGRITDGGCDVDPREAKGIGGVRVMLQDGTYTVTDPDGRYHFEGIRPGLHVVQVDPSTFPADLAPIDCAQNTRSAGSDISRFVEGRGGALKRADFRAHKVAERAVNRLPEYQKPEILTDPQAAGAETDWLAGQDQGVDWVFPAEDYNPRVKSLRVAVKHGRGHKVELTVNGKAVNPLNFDGKEKSADGQIEVSVWRGLDIETRKNLLVAKVTDKSGQLIKELRREVHYSASPLNAELLKDKSVLVADGVTRPVIAVRLTDRDGRPAHHGAVGDFSVPAPYLPAIEVDAQQANQLSGLERGRPVWRVEGDNGIAYIELAPTTASGSLSITFPLRDGEVTREQRIETWLDPGDRPWTVVGFAAGTVGFNTLDERLEDLVDEDDNINVDGRVALYAKGRVTGKWLMTLAYDTDKEEDETDFAGIIDPRQYYTVYADRAEQRYDAASVRRLYLKLERPQFYALFGDYETGINEPELARYQRTFNGIKAEYRNEQVSALAFGADAANRFRREEIQGNGLSGPYALASRDILSNSERITLETRDRLRSDRILDRRELTRHIDYDIDYLAGTLRFREPILSRGSGFDPQFIIAEYEVLGVGGRDLNGGGRATWQTADKKFKLGTTFVHDEDETVKTDLLGVDVRYRPSLKTEFRAELAATDNQAKTVGALTGTASAGDSATAWLIEAEHHGSTFDVLAYVRRQSAGFGLGQLNSVESGTRKFGLDTRVRITDKLSITATGYQENFLTSGARRRAGTAELEYRSQETAFRAGLTHAEDRLSDGSVNRSTLVRLGATQKLFDGKLELDAQTEFALGGEDESIDFPARHSLTARYAITDSIKLVGTYEIADGENIDARTARLGVDVAPWDGARIVASANQQEITEFGPRTFAAYGLTQSIPIDEKWTVDFSLDGNETLGGFDRADVISPAQPVASGGFLGSDGSLTEDFVAVTAGATFRSNDWSWVSRAEYRDGDTTERYGFTSAVLKQIGEGQALGAVGSIFHAEDDNGVSTRVIEAEASWAHRPADSQWSWLQKLEFREDKVRNATAGQSGPIGGAPLLVNGNVTSRRIINSLSVNYTPIDADDGIFTEAGEYSVFWGSRYVFDRFGEDDVEGWSNVIGADVKFDLSDTIDVGGQATARIGKDFDTIAYSGGPSVGITPFKNGYISVGYNVVGFEDRDFEESRYTRDGPFITFRLKFDQETFSSLGL</sequence>
<feature type="domain" description="DUF11" evidence="2">
    <location>
        <begin position="366"/>
        <end position="474"/>
    </location>
</feature>
<keyword evidence="4" id="KW-1185">Reference proteome</keyword>
<dbReference type="Proteomes" id="UP000185192">
    <property type="component" value="Unassembled WGS sequence"/>
</dbReference>
<accession>A0A1N6G3H0</accession>
<organism evidence="3 4">
    <name type="scientific">Parasphingorhabdus marina DSM 22363</name>
    <dbReference type="NCBI Taxonomy" id="1123272"/>
    <lineage>
        <taxon>Bacteria</taxon>
        <taxon>Pseudomonadati</taxon>
        <taxon>Pseudomonadota</taxon>
        <taxon>Alphaproteobacteria</taxon>
        <taxon>Sphingomonadales</taxon>
        <taxon>Sphingomonadaceae</taxon>
        <taxon>Parasphingorhabdus</taxon>
    </lineage>
</organism>
<feature type="chain" id="PRO_5012297407" evidence="1">
    <location>
        <begin position="29"/>
        <end position="1699"/>
    </location>
</feature>
<evidence type="ECO:0000313" key="4">
    <source>
        <dbReference type="Proteomes" id="UP000185192"/>
    </source>
</evidence>
<dbReference type="EMBL" id="FSQW01000002">
    <property type="protein sequence ID" value="SIO02037.1"/>
    <property type="molecule type" value="Genomic_DNA"/>
</dbReference>
<protein>
    <submittedName>
        <fullName evidence="3">Conserved repeat domain-containing protein</fullName>
    </submittedName>
</protein>
<dbReference type="SUPFAM" id="SSF117074">
    <property type="entry name" value="Hypothetical protein PA1324"/>
    <property type="match status" value="1"/>
</dbReference>
<proteinExistence type="predicted"/>
<dbReference type="InterPro" id="IPR047589">
    <property type="entry name" value="DUF11_rpt"/>
</dbReference>
<dbReference type="InterPro" id="IPR001434">
    <property type="entry name" value="OmcB-like_DUF11"/>
</dbReference>